<proteinExistence type="predicted"/>
<protein>
    <recommendedName>
        <fullName evidence="3">Primosome assembly protein PriA</fullName>
    </recommendedName>
</protein>
<dbReference type="PROSITE" id="PS51257">
    <property type="entry name" value="PROKAR_LIPOPROTEIN"/>
    <property type="match status" value="1"/>
</dbReference>
<evidence type="ECO:0000256" key="1">
    <source>
        <dbReference type="SAM" id="SignalP"/>
    </source>
</evidence>
<sequence>MNKKTVILLSTTMMSIATAACAFCVAQTANAADTYVDSGTSTAKVTTPPPN</sequence>
<evidence type="ECO:0008006" key="3">
    <source>
        <dbReference type="Google" id="ProtNLM"/>
    </source>
</evidence>
<feature type="chain" id="PRO_5043784329" description="Primosome assembly protein PriA" evidence="1">
    <location>
        <begin position="32"/>
        <end position="51"/>
    </location>
</feature>
<organism evidence="2">
    <name type="scientific">Gardnerella piotii</name>
    <dbReference type="NCBI Taxonomy" id="2792977"/>
    <lineage>
        <taxon>Bacteria</taxon>
        <taxon>Bacillati</taxon>
        <taxon>Actinomycetota</taxon>
        <taxon>Actinomycetes</taxon>
        <taxon>Bifidobacteriales</taxon>
        <taxon>Bifidobacteriaceae</taxon>
        <taxon>Gardnerella</taxon>
    </lineage>
</organism>
<reference evidence="2" key="1">
    <citation type="submission" date="2024-06" db="EMBL/GenBank/DDBJ databases">
        <title>Vaginal Lactobacillus fatty acid response mechanisms reveal a metabolite-targeted strategy for bacterial vaginosis treatment.</title>
        <authorList>
            <person name="Zhu M."/>
            <person name="Blainey P.C."/>
            <person name="Bloom S.M."/>
            <person name="Kwon D.S."/>
        </authorList>
    </citation>
    <scope>NUCLEOTIDE SEQUENCE</scope>
    <source>
        <strain evidence="2">0809_588_1_1_BHK4</strain>
    </source>
</reference>
<dbReference type="AlphaFoldDB" id="A0AAU8NME0"/>
<evidence type="ECO:0000313" key="2">
    <source>
        <dbReference type="EMBL" id="XCS42981.1"/>
    </source>
</evidence>
<keyword evidence="1" id="KW-0732">Signal</keyword>
<accession>A0AAU8NME0</accession>
<dbReference type="EMBL" id="CP160091">
    <property type="protein sequence ID" value="XCS42981.1"/>
    <property type="molecule type" value="Genomic_DNA"/>
</dbReference>
<gene>
    <name evidence="2" type="ORF">ABZU02_03105</name>
</gene>
<name>A0AAU8NME0_9BIFI</name>
<feature type="signal peptide" evidence="1">
    <location>
        <begin position="1"/>
        <end position="31"/>
    </location>
</feature>